<sequence>MTIQALDRLCRLYGTHGFSGPKPESVSPHRDYILGPKVGSGSFAVVWRSRHRQLGIEVAVKEIDKEQLSPKVSDSLLKEISILSTINHPNIIRLFEAIQTQDKIYLVLEYCDGGDLAAYIHRHGKVSENVAKHFMRQLAAGLQVLQEKHLIHRDLKPQNLLLSTTIEETPLLKIGDFGFARSLPPQDLADTLCGSPLYMAPEIIQNHKYDAKADLWSVGAILFQLVTGKPPFDGNCQLQLFQNILTSTGLRFPQGALEELHADCVDLCRSLLRQNPVERLSFTEFFNHKFLREASQAESAPQNVEHTSLLPPLKSMVEQSNSSVSDKRLQLNSKHPINSSSRNLSSDFPSAHNRKMLQRKDCGSTSRTRSVQGLVQDVACDRLRKSINQDPNIQDHLGVSDSMESIEKDYVMVNPHFASMESFSYYLETSLQLNSTTRASISGSKQNDRDISVAKKTEEQATSSIGVESSQTCGSAKSPTSCESILLLEVQGLSILHPSTRLHLLHQYAQVLADLSQEKDNAGLFLDSFSVQLVVLAIWKKALQICSTWSEAKELPEGSSANESSRVQGGAGLSPNASGSVDFSRPSSVSMWAEQGFIGAFDQAEKLSYRIQDMDGAAEVPDAMEIIFQKALVVGTRGAVDEYLENKGSAEALYSKAMLLLSFIAGEATSLPLNPPFSLTPANKKRIQQYIVNLESRRINFLKWQPAPVQSPDSRTK</sequence>
<dbReference type="Pfam" id="PF24497">
    <property type="entry name" value="MIT_ATG1"/>
    <property type="match status" value="1"/>
</dbReference>
<dbReference type="GO" id="GO:0016020">
    <property type="term" value="C:membrane"/>
    <property type="evidence" value="ECO:0007669"/>
    <property type="project" value="TreeGrafter"/>
</dbReference>
<evidence type="ECO:0000259" key="10">
    <source>
        <dbReference type="PROSITE" id="PS50011"/>
    </source>
</evidence>
<name>A0A4Y1R0V2_PRUDU</name>
<dbReference type="GO" id="GO:0010506">
    <property type="term" value="P:regulation of autophagy"/>
    <property type="evidence" value="ECO:0007669"/>
    <property type="project" value="InterPro"/>
</dbReference>
<keyword evidence="3" id="KW-0808">Transferase</keyword>
<dbReference type="GO" id="GO:0005829">
    <property type="term" value="C:cytosol"/>
    <property type="evidence" value="ECO:0007669"/>
    <property type="project" value="TreeGrafter"/>
</dbReference>
<evidence type="ECO:0000256" key="8">
    <source>
        <dbReference type="PROSITE-ProRule" id="PRU10141"/>
    </source>
</evidence>
<dbReference type="PANTHER" id="PTHR24348:SF22">
    <property type="entry name" value="NON-SPECIFIC SERINE_THREONINE PROTEIN KINASE"/>
    <property type="match status" value="1"/>
</dbReference>
<dbReference type="PROSITE" id="PS00107">
    <property type="entry name" value="PROTEIN_KINASE_ATP"/>
    <property type="match status" value="1"/>
</dbReference>
<dbReference type="SUPFAM" id="SSF56112">
    <property type="entry name" value="Protein kinase-like (PK-like)"/>
    <property type="match status" value="1"/>
</dbReference>
<dbReference type="GO" id="GO:0004674">
    <property type="term" value="F:protein serine/threonine kinase activity"/>
    <property type="evidence" value="ECO:0007669"/>
    <property type="project" value="UniProtKB-KW"/>
</dbReference>
<dbReference type="GO" id="GO:0000045">
    <property type="term" value="P:autophagosome assembly"/>
    <property type="evidence" value="ECO:0007669"/>
    <property type="project" value="TreeGrafter"/>
</dbReference>
<feature type="compositionally biased region" description="Polar residues" evidence="9">
    <location>
        <begin position="317"/>
        <end position="348"/>
    </location>
</feature>
<dbReference type="EMBL" id="AP019298">
    <property type="protein sequence ID" value="BBG97730.1"/>
    <property type="molecule type" value="Genomic_DNA"/>
</dbReference>
<feature type="region of interest" description="Disordered" evidence="9">
    <location>
        <begin position="556"/>
        <end position="579"/>
    </location>
</feature>
<dbReference type="FunFam" id="1.10.510.10:FF:000571">
    <property type="entry name" value="Maternal embryonic leucine zipper kinase"/>
    <property type="match status" value="1"/>
</dbReference>
<dbReference type="SMART" id="SM00220">
    <property type="entry name" value="S_TKc"/>
    <property type="match status" value="1"/>
</dbReference>
<dbReference type="GO" id="GO:0000407">
    <property type="term" value="C:phagophore assembly site"/>
    <property type="evidence" value="ECO:0007669"/>
    <property type="project" value="TreeGrafter"/>
</dbReference>
<dbReference type="InterPro" id="IPR011009">
    <property type="entry name" value="Kinase-like_dom_sf"/>
</dbReference>
<protein>
    <submittedName>
        <fullName evidence="11">Protein kinase superfamily protein</fullName>
    </submittedName>
</protein>
<dbReference type="PANTHER" id="PTHR24348">
    <property type="entry name" value="SERINE/THREONINE-PROTEIN KINASE UNC-51-RELATED"/>
    <property type="match status" value="1"/>
</dbReference>
<evidence type="ECO:0000256" key="1">
    <source>
        <dbReference type="ARBA" id="ARBA00006234"/>
    </source>
</evidence>
<dbReference type="Gene3D" id="1.10.510.10">
    <property type="entry name" value="Transferase(Phosphotransferase) domain 1"/>
    <property type="match status" value="1"/>
</dbReference>
<dbReference type="FunFam" id="3.30.200.20:FF:000003">
    <property type="entry name" value="Non-specific serine/threonine protein kinase"/>
    <property type="match status" value="1"/>
</dbReference>
<feature type="region of interest" description="Disordered" evidence="9">
    <location>
        <begin position="440"/>
        <end position="475"/>
    </location>
</feature>
<evidence type="ECO:0000256" key="7">
    <source>
        <dbReference type="ARBA" id="ARBA00058225"/>
    </source>
</evidence>
<evidence type="ECO:0000313" key="11">
    <source>
        <dbReference type="EMBL" id="BBG97730.1"/>
    </source>
</evidence>
<keyword evidence="5 11" id="KW-0418">Kinase</keyword>
<dbReference type="CDD" id="cd14009">
    <property type="entry name" value="STKc_ATG1_ULK_like"/>
    <property type="match status" value="1"/>
</dbReference>
<reference evidence="11" key="1">
    <citation type="journal article" date="2019" name="Science">
        <title>Mutation of a bHLH transcription factor allowed almond domestication.</title>
        <authorList>
            <person name="Sanchez-Perez R."/>
            <person name="Pavan S."/>
            <person name="Mazzeo R."/>
            <person name="Moldovan C."/>
            <person name="Aiese Cigliano R."/>
            <person name="Del Cueto J."/>
            <person name="Ricciardi F."/>
            <person name="Lotti C."/>
            <person name="Ricciardi L."/>
            <person name="Dicenta F."/>
            <person name="Lopez-Marques R.L."/>
            <person name="Lindberg Moller B."/>
        </authorList>
    </citation>
    <scope>NUCLEOTIDE SEQUENCE</scope>
</reference>
<evidence type="ECO:0000256" key="2">
    <source>
        <dbReference type="ARBA" id="ARBA00022527"/>
    </source>
</evidence>
<dbReference type="InterPro" id="IPR045269">
    <property type="entry name" value="Atg1-like"/>
</dbReference>
<keyword evidence="2" id="KW-0723">Serine/threonine-protein kinase</keyword>
<feature type="compositionally biased region" description="Polar residues" evidence="9">
    <location>
        <begin position="460"/>
        <end position="475"/>
    </location>
</feature>
<dbReference type="InterPro" id="IPR000719">
    <property type="entry name" value="Prot_kinase_dom"/>
</dbReference>
<evidence type="ECO:0000256" key="3">
    <source>
        <dbReference type="ARBA" id="ARBA00022679"/>
    </source>
</evidence>
<feature type="compositionally biased region" description="Polar residues" evidence="9">
    <location>
        <begin position="296"/>
        <end position="306"/>
    </location>
</feature>
<accession>A0A4Y1R0V2</accession>
<comment type="similarity">
    <text evidence="1">Belongs to the protein kinase superfamily. CAMK Ser/Thr protein kinase family. SNF1 subfamily.</text>
</comment>
<dbReference type="PROSITE" id="PS50011">
    <property type="entry name" value="PROTEIN_KINASE_DOM"/>
    <property type="match status" value="1"/>
</dbReference>
<evidence type="ECO:0000256" key="5">
    <source>
        <dbReference type="ARBA" id="ARBA00022777"/>
    </source>
</evidence>
<evidence type="ECO:0000256" key="4">
    <source>
        <dbReference type="ARBA" id="ARBA00022741"/>
    </source>
</evidence>
<evidence type="ECO:0000256" key="6">
    <source>
        <dbReference type="ARBA" id="ARBA00022840"/>
    </source>
</evidence>
<dbReference type="PROSITE" id="PS00108">
    <property type="entry name" value="PROTEIN_KINASE_ST"/>
    <property type="match status" value="1"/>
</dbReference>
<feature type="binding site" evidence="8">
    <location>
        <position position="61"/>
    </location>
    <ligand>
        <name>ATP</name>
        <dbReference type="ChEBI" id="CHEBI:30616"/>
    </ligand>
</feature>
<proteinExistence type="inferred from homology"/>
<evidence type="ECO:0000256" key="9">
    <source>
        <dbReference type="SAM" id="MobiDB-lite"/>
    </source>
</evidence>
<dbReference type="AlphaFoldDB" id="A0A4Y1R0V2"/>
<dbReference type="InterPro" id="IPR008271">
    <property type="entry name" value="Ser/Thr_kinase_AS"/>
</dbReference>
<dbReference type="InterPro" id="IPR017441">
    <property type="entry name" value="Protein_kinase_ATP_BS"/>
</dbReference>
<keyword evidence="6 8" id="KW-0067">ATP-binding</keyword>
<feature type="region of interest" description="Disordered" evidence="9">
    <location>
        <begin position="296"/>
        <end position="368"/>
    </location>
</feature>
<organism evidence="11">
    <name type="scientific">Prunus dulcis</name>
    <name type="common">Almond</name>
    <name type="synonym">Amygdalus dulcis</name>
    <dbReference type="NCBI Taxonomy" id="3755"/>
    <lineage>
        <taxon>Eukaryota</taxon>
        <taxon>Viridiplantae</taxon>
        <taxon>Streptophyta</taxon>
        <taxon>Embryophyta</taxon>
        <taxon>Tracheophyta</taxon>
        <taxon>Spermatophyta</taxon>
        <taxon>Magnoliopsida</taxon>
        <taxon>eudicotyledons</taxon>
        <taxon>Gunneridae</taxon>
        <taxon>Pentapetalae</taxon>
        <taxon>rosids</taxon>
        <taxon>fabids</taxon>
        <taxon>Rosales</taxon>
        <taxon>Rosaceae</taxon>
        <taxon>Amygdaloideae</taxon>
        <taxon>Amygdaleae</taxon>
        <taxon>Prunus</taxon>
    </lineage>
</organism>
<feature type="domain" description="Protein kinase" evidence="10">
    <location>
        <begin position="32"/>
        <end position="291"/>
    </location>
</feature>
<dbReference type="InterPro" id="IPR056281">
    <property type="entry name" value="MIT_ATG1a/b/c"/>
</dbReference>
<dbReference type="GO" id="GO:0005776">
    <property type="term" value="C:autophagosome"/>
    <property type="evidence" value="ECO:0007669"/>
    <property type="project" value="TreeGrafter"/>
</dbReference>
<keyword evidence="4 8" id="KW-0547">Nucleotide-binding</keyword>
<comment type="function">
    <text evidence="7">CIPK serine-threonine protein kinases interact with CBL proteins. Binding of a CBL protein to the regulatory NAF domain of CIPK protein lead to the activation of the kinase in a calcium-dependent manner.</text>
</comment>
<feature type="compositionally biased region" description="Basic and acidic residues" evidence="9">
    <location>
        <begin position="446"/>
        <end position="459"/>
    </location>
</feature>
<dbReference type="GO" id="GO:0005524">
    <property type="term" value="F:ATP binding"/>
    <property type="evidence" value="ECO:0007669"/>
    <property type="project" value="UniProtKB-UniRule"/>
</dbReference>
<gene>
    <name evidence="11" type="ORF">Prudu_006949</name>
</gene>
<dbReference type="Pfam" id="PF00069">
    <property type="entry name" value="Pkinase"/>
    <property type="match status" value="1"/>
</dbReference>